<keyword evidence="4 8" id="KW-0812">Transmembrane</keyword>
<comment type="similarity">
    <text evidence="2">Belongs to the cation diffusion facilitator (CDF) transporter (TC 2.A.4) family. SLC30A subfamily.</text>
</comment>
<dbReference type="InterPro" id="IPR036837">
    <property type="entry name" value="Cation_efflux_CTD_sf"/>
</dbReference>
<evidence type="ECO:0000256" key="6">
    <source>
        <dbReference type="ARBA" id="ARBA00023065"/>
    </source>
</evidence>
<dbReference type="Proteomes" id="UP001596039">
    <property type="component" value="Unassembled WGS sequence"/>
</dbReference>
<evidence type="ECO:0000313" key="12">
    <source>
        <dbReference type="Proteomes" id="UP001596039"/>
    </source>
</evidence>
<gene>
    <name evidence="11" type="ORF">ACFPJ4_02370</name>
</gene>
<keyword evidence="12" id="KW-1185">Reference proteome</keyword>
<feature type="transmembrane region" description="Helical" evidence="8">
    <location>
        <begin position="16"/>
        <end position="41"/>
    </location>
</feature>
<feature type="domain" description="Cation efflux protein cytoplasmic" evidence="10">
    <location>
        <begin position="213"/>
        <end position="291"/>
    </location>
</feature>
<feature type="transmembrane region" description="Helical" evidence="8">
    <location>
        <begin position="53"/>
        <end position="71"/>
    </location>
</feature>
<dbReference type="Pfam" id="PF01545">
    <property type="entry name" value="Cation_efflux"/>
    <property type="match status" value="1"/>
</dbReference>
<feature type="transmembrane region" description="Helical" evidence="8">
    <location>
        <begin position="117"/>
        <end position="139"/>
    </location>
</feature>
<name>A0ABW0NKF7_9MICO</name>
<feature type="transmembrane region" description="Helical" evidence="8">
    <location>
        <begin position="187"/>
        <end position="205"/>
    </location>
</feature>
<evidence type="ECO:0000256" key="2">
    <source>
        <dbReference type="ARBA" id="ARBA00008873"/>
    </source>
</evidence>
<keyword evidence="3" id="KW-0813">Transport</keyword>
<sequence>MAHDHAEHAGGNRRRLGVALAIVAVVLVVELLGAWISGSLALLADAGHMTSDAIGLVVALVASSIAARPATDRHTFGFQRVEVLGALVNGVLLAVVAATVAIEAIRRFVSPESGHVQAVPLLIIAAIGLIANIVALFVLRGGDRASLNLRGAYLEVMGDLLGSIAALVAGVVILTTGFALADAIASLAIAGLIIPRAVVLLRDVVRVLTESAPRDTSVAEIRAHLLETEGVTAVHDVHVWTITSGAPVFTAHVEVDSSVFERGETDALLDRLGGCLAGHFDVEHSTFQLEPAGHAEHEGDSHR</sequence>
<evidence type="ECO:0000256" key="1">
    <source>
        <dbReference type="ARBA" id="ARBA00004141"/>
    </source>
</evidence>
<feature type="domain" description="Cation efflux protein transmembrane" evidence="9">
    <location>
        <begin position="18"/>
        <end position="208"/>
    </location>
</feature>
<comment type="caution">
    <text evidence="11">The sequence shown here is derived from an EMBL/GenBank/DDBJ whole genome shotgun (WGS) entry which is preliminary data.</text>
</comment>
<feature type="transmembrane region" description="Helical" evidence="8">
    <location>
        <begin position="160"/>
        <end position="181"/>
    </location>
</feature>
<dbReference type="InterPro" id="IPR050681">
    <property type="entry name" value="CDF/SLC30A"/>
</dbReference>
<dbReference type="SUPFAM" id="SSF161111">
    <property type="entry name" value="Cation efflux protein transmembrane domain-like"/>
    <property type="match status" value="1"/>
</dbReference>
<proteinExistence type="inferred from homology"/>
<evidence type="ECO:0000256" key="8">
    <source>
        <dbReference type="SAM" id="Phobius"/>
    </source>
</evidence>
<dbReference type="NCBIfam" id="TIGR01297">
    <property type="entry name" value="CDF"/>
    <property type="match status" value="1"/>
</dbReference>
<organism evidence="11 12">
    <name type="scientific">Lysinimonas soli</name>
    <dbReference type="NCBI Taxonomy" id="1074233"/>
    <lineage>
        <taxon>Bacteria</taxon>
        <taxon>Bacillati</taxon>
        <taxon>Actinomycetota</taxon>
        <taxon>Actinomycetes</taxon>
        <taxon>Micrococcales</taxon>
        <taxon>Microbacteriaceae</taxon>
        <taxon>Lysinimonas</taxon>
    </lineage>
</organism>
<dbReference type="Gene3D" id="1.20.1510.10">
    <property type="entry name" value="Cation efflux protein transmembrane domain"/>
    <property type="match status" value="1"/>
</dbReference>
<keyword evidence="7 8" id="KW-0472">Membrane</keyword>
<dbReference type="PANTHER" id="PTHR11562:SF17">
    <property type="entry name" value="RE54080P-RELATED"/>
    <property type="match status" value="1"/>
</dbReference>
<reference evidence="12" key="1">
    <citation type="journal article" date="2019" name="Int. J. Syst. Evol. Microbiol.">
        <title>The Global Catalogue of Microorganisms (GCM) 10K type strain sequencing project: providing services to taxonomists for standard genome sequencing and annotation.</title>
        <authorList>
            <consortium name="The Broad Institute Genomics Platform"/>
            <consortium name="The Broad Institute Genome Sequencing Center for Infectious Disease"/>
            <person name="Wu L."/>
            <person name="Ma J."/>
        </authorList>
    </citation>
    <scope>NUCLEOTIDE SEQUENCE [LARGE SCALE GENOMIC DNA]</scope>
    <source>
        <strain evidence="12">CGMCC 4.6997</strain>
    </source>
</reference>
<evidence type="ECO:0000256" key="5">
    <source>
        <dbReference type="ARBA" id="ARBA00022989"/>
    </source>
</evidence>
<evidence type="ECO:0000259" key="9">
    <source>
        <dbReference type="Pfam" id="PF01545"/>
    </source>
</evidence>
<dbReference type="InterPro" id="IPR027469">
    <property type="entry name" value="Cation_efflux_TMD_sf"/>
</dbReference>
<accession>A0ABW0NKF7</accession>
<evidence type="ECO:0000256" key="3">
    <source>
        <dbReference type="ARBA" id="ARBA00022448"/>
    </source>
</evidence>
<keyword evidence="5 8" id="KW-1133">Transmembrane helix</keyword>
<evidence type="ECO:0000313" key="11">
    <source>
        <dbReference type="EMBL" id="MFC5501080.1"/>
    </source>
</evidence>
<protein>
    <submittedName>
        <fullName evidence="11">Cation diffusion facilitator family transporter</fullName>
    </submittedName>
</protein>
<dbReference type="InterPro" id="IPR027470">
    <property type="entry name" value="Cation_efflux_CTD"/>
</dbReference>
<dbReference type="PANTHER" id="PTHR11562">
    <property type="entry name" value="CATION EFFLUX PROTEIN/ ZINC TRANSPORTER"/>
    <property type="match status" value="1"/>
</dbReference>
<evidence type="ECO:0000256" key="4">
    <source>
        <dbReference type="ARBA" id="ARBA00022692"/>
    </source>
</evidence>
<dbReference type="Pfam" id="PF16916">
    <property type="entry name" value="ZT_dimer"/>
    <property type="match status" value="1"/>
</dbReference>
<dbReference type="EMBL" id="JBHSMG010000001">
    <property type="protein sequence ID" value="MFC5501080.1"/>
    <property type="molecule type" value="Genomic_DNA"/>
</dbReference>
<dbReference type="RefSeq" id="WP_386738685.1">
    <property type="nucleotide sequence ID" value="NZ_JBHSMG010000001.1"/>
</dbReference>
<feature type="transmembrane region" description="Helical" evidence="8">
    <location>
        <begin position="83"/>
        <end position="105"/>
    </location>
</feature>
<evidence type="ECO:0000259" key="10">
    <source>
        <dbReference type="Pfam" id="PF16916"/>
    </source>
</evidence>
<dbReference type="InterPro" id="IPR058533">
    <property type="entry name" value="Cation_efflux_TM"/>
</dbReference>
<keyword evidence="6" id="KW-0406">Ion transport</keyword>
<dbReference type="SUPFAM" id="SSF160240">
    <property type="entry name" value="Cation efflux protein cytoplasmic domain-like"/>
    <property type="match status" value="1"/>
</dbReference>
<comment type="subcellular location">
    <subcellularLocation>
        <location evidence="1">Membrane</location>
        <topology evidence="1">Multi-pass membrane protein</topology>
    </subcellularLocation>
</comment>
<dbReference type="InterPro" id="IPR002524">
    <property type="entry name" value="Cation_efflux"/>
</dbReference>
<evidence type="ECO:0000256" key="7">
    <source>
        <dbReference type="ARBA" id="ARBA00023136"/>
    </source>
</evidence>